<dbReference type="CDD" id="cd00565">
    <property type="entry name" value="Ubl_ThiS"/>
    <property type="match status" value="1"/>
</dbReference>
<dbReference type="InterPro" id="IPR010035">
    <property type="entry name" value="Thi_S"/>
</dbReference>
<reference evidence="1 2" key="1">
    <citation type="submission" date="2016-10" db="EMBL/GenBank/DDBJ databases">
        <authorList>
            <person name="de Groot N.N."/>
        </authorList>
    </citation>
    <scope>NUCLEOTIDE SEQUENCE [LARGE SCALE GENOMIC DNA]</scope>
    <source>
        <strain evidence="1 2">DSM 27375</strain>
    </source>
</reference>
<sequence length="65" mass="6543">MRIDLNGASYETAAPTLADLIVETGVEAAAVATALNGRFVPCAARASTPLTQGAKVELLAPMQGG</sequence>
<dbReference type="EMBL" id="FNBL01000011">
    <property type="protein sequence ID" value="SDG07259.1"/>
    <property type="molecule type" value="Genomic_DNA"/>
</dbReference>
<organism evidence="1 2">
    <name type="scientific">Celeribacter baekdonensis</name>
    <dbReference type="NCBI Taxonomy" id="875171"/>
    <lineage>
        <taxon>Bacteria</taxon>
        <taxon>Pseudomonadati</taxon>
        <taxon>Pseudomonadota</taxon>
        <taxon>Alphaproteobacteria</taxon>
        <taxon>Rhodobacterales</taxon>
        <taxon>Roseobacteraceae</taxon>
        <taxon>Celeribacter</taxon>
    </lineage>
</organism>
<dbReference type="InterPro" id="IPR003749">
    <property type="entry name" value="ThiS/MoaD-like"/>
</dbReference>
<dbReference type="SUPFAM" id="SSF54285">
    <property type="entry name" value="MoaD/ThiS"/>
    <property type="match status" value="1"/>
</dbReference>
<evidence type="ECO:0000313" key="2">
    <source>
        <dbReference type="Proteomes" id="UP000182284"/>
    </source>
</evidence>
<dbReference type="Pfam" id="PF02597">
    <property type="entry name" value="ThiS"/>
    <property type="match status" value="1"/>
</dbReference>
<dbReference type="AlphaFoldDB" id="A0A1G7RAQ8"/>
<dbReference type="InterPro" id="IPR016155">
    <property type="entry name" value="Mopterin_synth/thiamin_S_b"/>
</dbReference>
<proteinExistence type="predicted"/>
<dbReference type="OrthoDB" id="197113at2"/>
<protein>
    <submittedName>
        <fullName evidence="1">Sulfur carrier protein</fullName>
    </submittedName>
</protein>
<dbReference type="Proteomes" id="UP000182284">
    <property type="component" value="Unassembled WGS sequence"/>
</dbReference>
<accession>A0A1G7RAQ8</accession>
<gene>
    <name evidence="1" type="ORF">SAMN04488117_11181</name>
</gene>
<dbReference type="InterPro" id="IPR012675">
    <property type="entry name" value="Beta-grasp_dom_sf"/>
</dbReference>
<name>A0A1G7RAQ8_9RHOB</name>
<dbReference type="Gene3D" id="3.10.20.30">
    <property type="match status" value="1"/>
</dbReference>
<dbReference type="NCBIfam" id="TIGR01683">
    <property type="entry name" value="thiS"/>
    <property type="match status" value="1"/>
</dbReference>
<dbReference type="RefSeq" id="WP_074646365.1">
    <property type="nucleotide sequence ID" value="NZ_FNBL01000011.1"/>
</dbReference>
<evidence type="ECO:0000313" key="1">
    <source>
        <dbReference type="EMBL" id="SDG07259.1"/>
    </source>
</evidence>